<evidence type="ECO:0000313" key="2">
    <source>
        <dbReference type="Proteomes" id="UP000032221"/>
    </source>
</evidence>
<dbReference type="Proteomes" id="UP000032221">
    <property type="component" value="Unassembled WGS sequence"/>
</dbReference>
<dbReference type="EMBL" id="JXST01000016">
    <property type="protein sequence ID" value="KIU16494.1"/>
    <property type="molecule type" value="Genomic_DNA"/>
</dbReference>
<dbReference type="AlphaFoldDB" id="A0A0D1JV72"/>
<dbReference type="STRING" id="280871.TL10_12705"/>
<reference evidence="1 2" key="1">
    <citation type="submission" date="2015-01" db="EMBL/GenBank/DDBJ databases">
        <title>Genome sequence of Mycobacterium llatzerense and Mycobacterium immunogenum recovered from brain abscess.</title>
        <authorList>
            <person name="Greninger A.L."/>
            <person name="Langelier C."/>
            <person name="Cunningham G."/>
            <person name="Chiu C.Y."/>
            <person name="Miller S."/>
        </authorList>
    </citation>
    <scope>NUCLEOTIDE SEQUENCE [LARGE SCALE GENOMIC DNA]</scope>
    <source>
        <strain evidence="1 2">CLUC14</strain>
    </source>
</reference>
<accession>A0A0D1JV72</accession>
<dbReference type="RefSeq" id="WP_043392435.1">
    <property type="nucleotide sequence ID" value="NZ_BAAARC010000007.1"/>
</dbReference>
<sequence length="81" mass="9029">MRRLLSRRVSVGAMAEFLLWLALPYLLVGMAWTFMHPHAVEQVQKQWDRAFPAVAPLAALVEVTVAWPPMVTGVEICPAAD</sequence>
<proteinExistence type="predicted"/>
<name>A0A0D1JV72_9MYCO</name>
<comment type="caution">
    <text evidence="1">The sequence shown here is derived from an EMBL/GenBank/DDBJ whole genome shotgun (WGS) entry which is preliminary data.</text>
</comment>
<protein>
    <submittedName>
        <fullName evidence="1">Uncharacterized protein</fullName>
    </submittedName>
</protein>
<dbReference type="OrthoDB" id="4743695at2"/>
<dbReference type="PATRIC" id="fig|280871.6.peg.2640"/>
<evidence type="ECO:0000313" key="1">
    <source>
        <dbReference type="EMBL" id="KIU16494.1"/>
    </source>
</evidence>
<gene>
    <name evidence="1" type="ORF">TL10_12705</name>
</gene>
<organism evidence="1 2">
    <name type="scientific">Mycolicibacterium llatzerense</name>
    <dbReference type="NCBI Taxonomy" id="280871"/>
    <lineage>
        <taxon>Bacteria</taxon>
        <taxon>Bacillati</taxon>
        <taxon>Actinomycetota</taxon>
        <taxon>Actinomycetes</taxon>
        <taxon>Mycobacteriales</taxon>
        <taxon>Mycobacteriaceae</taxon>
        <taxon>Mycolicibacterium</taxon>
    </lineage>
</organism>
<keyword evidence="2" id="KW-1185">Reference proteome</keyword>